<feature type="compositionally biased region" description="Basic and acidic residues" evidence="1">
    <location>
        <begin position="30"/>
        <end position="58"/>
    </location>
</feature>
<organism evidence="2">
    <name type="scientific">Anopheles coluzzii</name>
    <name type="common">African malaria mosquito</name>
    <dbReference type="NCBI Taxonomy" id="1518534"/>
    <lineage>
        <taxon>Eukaryota</taxon>
        <taxon>Metazoa</taxon>
        <taxon>Ecdysozoa</taxon>
        <taxon>Arthropoda</taxon>
        <taxon>Hexapoda</taxon>
        <taxon>Insecta</taxon>
        <taxon>Pterygota</taxon>
        <taxon>Neoptera</taxon>
        <taxon>Endopterygota</taxon>
        <taxon>Diptera</taxon>
        <taxon>Nematocera</taxon>
        <taxon>Culicoidea</taxon>
        <taxon>Culicidae</taxon>
        <taxon>Anophelinae</taxon>
        <taxon>Anopheles</taxon>
    </lineage>
</organism>
<dbReference type="AlphaFoldDB" id="A0A8W7PVG1"/>
<reference evidence="2" key="1">
    <citation type="submission" date="2022-08" db="UniProtKB">
        <authorList>
            <consortium name="EnsemblMetazoa"/>
        </authorList>
    </citation>
    <scope>IDENTIFICATION</scope>
</reference>
<proteinExistence type="predicted"/>
<name>A0A8W7PVG1_ANOCL</name>
<accession>A0A8W7PVG1</accession>
<dbReference type="Proteomes" id="UP000075882">
    <property type="component" value="Unassembled WGS sequence"/>
</dbReference>
<evidence type="ECO:0000256" key="1">
    <source>
        <dbReference type="SAM" id="MobiDB-lite"/>
    </source>
</evidence>
<evidence type="ECO:0000313" key="2">
    <source>
        <dbReference type="EnsemblMetazoa" id="ACOM038615-PA.1"/>
    </source>
</evidence>
<feature type="region of interest" description="Disordered" evidence="1">
    <location>
        <begin position="1"/>
        <end position="68"/>
    </location>
</feature>
<protein>
    <submittedName>
        <fullName evidence="2">Uncharacterized protein</fullName>
    </submittedName>
</protein>
<sequence length="105" mass="11822">MTVTQMDRNGRTDPVPSVPCRAQRYHRAIGHPEKVDSQRESSSSRETIRQGRAGEKQTPKARAPSGANVGKIIQQFIITHHRHLRLPLPRHVPGPGLSHVWRANK</sequence>
<dbReference type="EnsemblMetazoa" id="ACOM038615-RA">
    <property type="protein sequence ID" value="ACOM038615-PA.1"/>
    <property type="gene ID" value="ACOM038615"/>
</dbReference>